<comment type="caution">
    <text evidence="10">Lacks conserved residue(s) required for the propagation of feature annotation.</text>
</comment>
<reference evidence="18" key="1">
    <citation type="submission" date="2021-01" db="EMBL/GenBank/DDBJ databases">
        <authorList>
            <person name="Zahm M."/>
            <person name="Roques C."/>
            <person name="Cabau C."/>
            <person name="Klopp C."/>
            <person name="Donnadieu C."/>
            <person name="Jouanno E."/>
            <person name="Lampietro C."/>
            <person name="Louis A."/>
            <person name="Herpin A."/>
            <person name="Echchiki A."/>
            <person name="Berthelot C."/>
            <person name="Parey E."/>
            <person name="Roest-Crollius H."/>
            <person name="Braasch I."/>
            <person name="Postlethwait J."/>
            <person name="Bobe J."/>
            <person name="Montfort J."/>
            <person name="Bouchez O."/>
            <person name="Begum T."/>
            <person name="Mejri S."/>
            <person name="Adams A."/>
            <person name="Chen W.-J."/>
            <person name="Guiguen Y."/>
        </authorList>
    </citation>
    <scope>NUCLEOTIDE SEQUENCE</scope>
    <source>
        <strain evidence="18">YG-15Mar2019-1</strain>
        <tissue evidence="18">Brain</tissue>
    </source>
</reference>
<feature type="disulfide bond" evidence="10">
    <location>
        <begin position="1380"/>
        <end position="1397"/>
    </location>
</feature>
<dbReference type="PROSITE" id="PS00022">
    <property type="entry name" value="EGF_1"/>
    <property type="match status" value="7"/>
</dbReference>
<dbReference type="SMART" id="SM00554">
    <property type="entry name" value="FAS1"/>
    <property type="match status" value="7"/>
</dbReference>
<dbReference type="PROSITE" id="PS01186">
    <property type="entry name" value="EGF_2"/>
    <property type="match status" value="14"/>
</dbReference>
<evidence type="ECO:0000256" key="10">
    <source>
        <dbReference type="PROSITE-ProRule" id="PRU00076"/>
    </source>
</evidence>
<comment type="caution">
    <text evidence="18">The sequence shown here is derived from an EMBL/GenBank/DDBJ whole genome shotgun (WGS) entry which is preliminary data.</text>
</comment>
<keyword evidence="19" id="KW-1185">Reference proteome</keyword>
<dbReference type="InterPro" id="IPR000742">
    <property type="entry name" value="EGF"/>
</dbReference>
<feature type="domain" description="Link" evidence="17">
    <location>
        <begin position="2195"/>
        <end position="2288"/>
    </location>
</feature>
<accession>A0A9D3Q090</accession>
<feature type="domain" description="EGF-like" evidence="15">
    <location>
        <begin position="929"/>
        <end position="970"/>
    </location>
</feature>
<feature type="disulfide bond" evidence="11">
    <location>
        <begin position="2217"/>
        <end position="2286"/>
    </location>
</feature>
<dbReference type="Pfam" id="PF00193">
    <property type="entry name" value="Xlink"/>
    <property type="match status" value="1"/>
</dbReference>
<dbReference type="SMART" id="SM00181">
    <property type="entry name" value="EGF"/>
    <property type="match status" value="23"/>
</dbReference>
<dbReference type="InterPro" id="IPR016186">
    <property type="entry name" value="C-type_lectin-like/link_sf"/>
</dbReference>
<evidence type="ECO:0000259" key="17">
    <source>
        <dbReference type="PROSITE" id="PS50963"/>
    </source>
</evidence>
<feature type="domain" description="EGF-like" evidence="15">
    <location>
        <begin position="224"/>
        <end position="263"/>
    </location>
</feature>
<dbReference type="PROSITE" id="PS50213">
    <property type="entry name" value="FAS1"/>
    <property type="match status" value="7"/>
</dbReference>
<dbReference type="GO" id="GO:0007155">
    <property type="term" value="P:cell adhesion"/>
    <property type="evidence" value="ECO:0007669"/>
    <property type="project" value="InterPro"/>
</dbReference>
<keyword evidence="3 13" id="KW-0812">Transmembrane</keyword>
<feature type="disulfide bond" evidence="10">
    <location>
        <begin position="2028"/>
        <end position="2037"/>
    </location>
</feature>
<feature type="domain" description="EGF-like" evidence="15">
    <location>
        <begin position="1537"/>
        <end position="1578"/>
    </location>
</feature>
<dbReference type="Pfam" id="PF24887">
    <property type="entry name" value="EGF_STAB1-2"/>
    <property type="match status" value="2"/>
</dbReference>
<dbReference type="InterPro" id="IPR024731">
    <property type="entry name" value="NELL2-like_EGF"/>
</dbReference>
<dbReference type="InterPro" id="IPR001881">
    <property type="entry name" value="EGF-like_Ca-bd_dom"/>
</dbReference>
<feature type="disulfide bond" evidence="10">
    <location>
        <begin position="1421"/>
        <end position="1438"/>
    </location>
</feature>
<dbReference type="OrthoDB" id="286301at2759"/>
<feature type="domain" description="EGF-like" evidence="15">
    <location>
        <begin position="2001"/>
        <end position="2038"/>
    </location>
</feature>
<dbReference type="Gene3D" id="2.30.180.10">
    <property type="entry name" value="FAS1 domain"/>
    <property type="match status" value="7"/>
</dbReference>
<dbReference type="FunFam" id="2.10.25.10:FF:000040">
    <property type="entry name" value="Stabilin 2"/>
    <property type="match status" value="4"/>
</dbReference>
<dbReference type="PRINTS" id="PR01265">
    <property type="entry name" value="LINKMODULE"/>
</dbReference>
<feature type="disulfide bond" evidence="11">
    <location>
        <begin position="2241"/>
        <end position="2262"/>
    </location>
</feature>
<evidence type="ECO:0000256" key="1">
    <source>
        <dbReference type="ARBA" id="ARBA00004479"/>
    </source>
</evidence>
<evidence type="ECO:0000256" key="13">
    <source>
        <dbReference type="SAM" id="Phobius"/>
    </source>
</evidence>
<name>A0A9D3Q090_MEGAT</name>
<feature type="chain" id="PRO_5038439063" evidence="14">
    <location>
        <begin position="16"/>
        <end position="2558"/>
    </location>
</feature>
<evidence type="ECO:0000313" key="19">
    <source>
        <dbReference type="Proteomes" id="UP001046870"/>
    </source>
</evidence>
<dbReference type="PROSITE" id="PS01248">
    <property type="entry name" value="EGF_LAM_1"/>
    <property type="match status" value="2"/>
</dbReference>
<evidence type="ECO:0000259" key="16">
    <source>
        <dbReference type="PROSITE" id="PS50213"/>
    </source>
</evidence>
<protein>
    <submittedName>
        <fullName evidence="18">Uncharacterized protein</fullName>
    </submittedName>
</protein>
<keyword evidence="8" id="KW-0325">Glycoprotein</keyword>
<dbReference type="SUPFAM" id="SSF82153">
    <property type="entry name" value="FAS1 domain"/>
    <property type="match status" value="7"/>
</dbReference>
<evidence type="ECO:0000256" key="7">
    <source>
        <dbReference type="ARBA" id="ARBA00023170"/>
    </source>
</evidence>
<feature type="disulfide bond" evidence="10">
    <location>
        <begin position="854"/>
        <end position="871"/>
    </location>
</feature>
<dbReference type="GO" id="GO:0005540">
    <property type="term" value="F:hyaluronic acid binding"/>
    <property type="evidence" value="ECO:0007669"/>
    <property type="project" value="InterPro"/>
</dbReference>
<dbReference type="SMART" id="SM00286">
    <property type="entry name" value="PTI"/>
    <property type="match status" value="9"/>
</dbReference>
<gene>
    <name evidence="18" type="ORF">MATL_G00113920</name>
</gene>
<feature type="domain" description="EGF-like" evidence="15">
    <location>
        <begin position="886"/>
        <end position="928"/>
    </location>
</feature>
<feature type="disulfide bond" evidence="10">
    <location>
        <begin position="176"/>
        <end position="185"/>
    </location>
</feature>
<feature type="domain" description="EGF-like" evidence="15">
    <location>
        <begin position="709"/>
        <end position="749"/>
    </location>
</feature>
<feature type="domain" description="EGF-like" evidence="15">
    <location>
        <begin position="2078"/>
        <end position="2118"/>
    </location>
</feature>
<feature type="domain" description="EGF-like" evidence="15">
    <location>
        <begin position="1954"/>
        <end position="1994"/>
    </location>
</feature>
<feature type="domain" description="EGF-like" evidence="15">
    <location>
        <begin position="2043"/>
        <end position="2077"/>
    </location>
</feature>
<dbReference type="SMART" id="SM00445">
    <property type="entry name" value="LINK"/>
    <property type="match status" value="1"/>
</dbReference>
<dbReference type="EMBL" id="JAFDVH010000008">
    <property type="protein sequence ID" value="KAG7472881.1"/>
    <property type="molecule type" value="Genomic_DNA"/>
</dbReference>
<feature type="disulfide bond" evidence="10">
    <location>
        <begin position="157"/>
        <end position="174"/>
    </location>
</feature>
<dbReference type="PROSITE" id="PS50963">
    <property type="entry name" value="LINK_2"/>
    <property type="match status" value="1"/>
</dbReference>
<feature type="domain" description="FAS1" evidence="16">
    <location>
        <begin position="1112"/>
        <end position="1241"/>
    </location>
</feature>
<dbReference type="Pfam" id="PF12947">
    <property type="entry name" value="EGF_3"/>
    <property type="match status" value="8"/>
</dbReference>
<dbReference type="InterPro" id="IPR016187">
    <property type="entry name" value="CTDL_fold"/>
</dbReference>
<evidence type="ECO:0000256" key="3">
    <source>
        <dbReference type="ARBA" id="ARBA00022692"/>
    </source>
</evidence>
<dbReference type="SUPFAM" id="SSF56436">
    <property type="entry name" value="C-type lectin-like"/>
    <property type="match status" value="1"/>
</dbReference>
<proteinExistence type="predicted"/>
<feature type="domain" description="EGF-like" evidence="15">
    <location>
        <begin position="103"/>
        <end position="141"/>
    </location>
</feature>
<feature type="domain" description="EGF-like" evidence="15">
    <location>
        <begin position="149"/>
        <end position="186"/>
    </location>
</feature>
<evidence type="ECO:0000256" key="2">
    <source>
        <dbReference type="ARBA" id="ARBA00022536"/>
    </source>
</evidence>
<evidence type="ECO:0000256" key="11">
    <source>
        <dbReference type="PROSITE-ProRule" id="PRU00323"/>
    </source>
</evidence>
<organism evidence="18 19">
    <name type="scientific">Megalops atlanticus</name>
    <name type="common">Tarpon</name>
    <name type="synonym">Clupea gigantea</name>
    <dbReference type="NCBI Taxonomy" id="7932"/>
    <lineage>
        <taxon>Eukaryota</taxon>
        <taxon>Metazoa</taxon>
        <taxon>Chordata</taxon>
        <taxon>Craniata</taxon>
        <taxon>Vertebrata</taxon>
        <taxon>Euteleostomi</taxon>
        <taxon>Actinopterygii</taxon>
        <taxon>Neopterygii</taxon>
        <taxon>Teleostei</taxon>
        <taxon>Elopiformes</taxon>
        <taxon>Megalopidae</taxon>
        <taxon>Megalops</taxon>
    </lineage>
</organism>
<comment type="subcellular location">
    <subcellularLocation>
        <location evidence="1">Membrane</location>
        <topology evidence="1">Single-pass type I membrane protein</topology>
    </subcellularLocation>
</comment>
<feature type="domain" description="FAS1" evidence="16">
    <location>
        <begin position="2308"/>
        <end position="2448"/>
    </location>
</feature>
<feature type="disulfide bond" evidence="10">
    <location>
        <begin position="1399"/>
        <end position="1408"/>
    </location>
</feature>
<feature type="domain" description="EGF-like" evidence="15">
    <location>
        <begin position="1327"/>
        <end position="1365"/>
    </location>
</feature>
<feature type="disulfide bond" evidence="10">
    <location>
        <begin position="131"/>
        <end position="140"/>
    </location>
</feature>
<dbReference type="Gene3D" id="2.10.25.10">
    <property type="entry name" value="Laminin"/>
    <property type="match status" value="10"/>
</dbReference>
<dbReference type="Proteomes" id="UP001046870">
    <property type="component" value="Chromosome 8"/>
</dbReference>
<dbReference type="InterPro" id="IPR036378">
    <property type="entry name" value="FAS1_dom_sf"/>
</dbReference>
<dbReference type="FunFam" id="3.10.100.10:FF:000001">
    <property type="entry name" value="Hyaluronan proteoglycan link protein 1"/>
    <property type="match status" value="1"/>
</dbReference>
<feature type="domain" description="FAS1" evidence="16">
    <location>
        <begin position="1718"/>
        <end position="1858"/>
    </location>
</feature>
<dbReference type="FunFam" id="2.30.180.10:FF:000014">
    <property type="entry name" value="Stabilin 1"/>
    <property type="match status" value="1"/>
</dbReference>
<keyword evidence="4 13" id="KW-1133">Transmembrane helix</keyword>
<keyword evidence="7" id="KW-0675">Receptor</keyword>
<evidence type="ECO:0000256" key="4">
    <source>
        <dbReference type="ARBA" id="ARBA00022989"/>
    </source>
</evidence>
<feature type="transmembrane region" description="Helical" evidence="13">
    <location>
        <begin position="2473"/>
        <end position="2492"/>
    </location>
</feature>
<feature type="disulfide bond" evidence="10">
    <location>
        <begin position="275"/>
        <end position="292"/>
    </location>
</feature>
<keyword evidence="2 10" id="KW-0245">EGF-like domain</keyword>
<dbReference type="GO" id="GO:0005509">
    <property type="term" value="F:calcium ion binding"/>
    <property type="evidence" value="ECO:0007669"/>
    <property type="project" value="InterPro"/>
</dbReference>
<feature type="domain" description="EGF-like" evidence="15">
    <location>
        <begin position="2119"/>
        <end position="2161"/>
    </location>
</feature>
<feature type="domain" description="FAS1" evidence="16">
    <location>
        <begin position="489"/>
        <end position="622"/>
    </location>
</feature>
<feature type="compositionally biased region" description="Polar residues" evidence="12">
    <location>
        <begin position="2531"/>
        <end position="2540"/>
    </location>
</feature>
<evidence type="ECO:0000256" key="5">
    <source>
        <dbReference type="ARBA" id="ARBA00023136"/>
    </source>
</evidence>
<feature type="disulfide bond" evidence="10">
    <location>
        <begin position="1417"/>
        <end position="1427"/>
    </location>
</feature>
<feature type="domain" description="FAS1" evidence="16">
    <location>
        <begin position="352"/>
        <end position="475"/>
    </location>
</feature>
<dbReference type="FunFam" id="2.30.180.10:FF:000005">
    <property type="entry name" value="Stabilin 2"/>
    <property type="match status" value="2"/>
</dbReference>
<dbReference type="PANTHER" id="PTHR24038">
    <property type="entry name" value="STABILIN"/>
    <property type="match status" value="1"/>
</dbReference>
<dbReference type="GO" id="GO:0016020">
    <property type="term" value="C:membrane"/>
    <property type="evidence" value="ECO:0007669"/>
    <property type="project" value="UniProtKB-SubCell"/>
</dbReference>
<dbReference type="SMART" id="SM00180">
    <property type="entry name" value="EGF_Lam"/>
    <property type="match status" value="4"/>
</dbReference>
<feature type="disulfide bond" evidence="10">
    <location>
        <begin position="739"/>
        <end position="748"/>
    </location>
</feature>
<feature type="disulfide bond" evidence="10">
    <location>
        <begin position="1355"/>
        <end position="1364"/>
    </location>
</feature>
<feature type="domain" description="EGF-like" evidence="15">
    <location>
        <begin position="1453"/>
        <end position="1494"/>
    </location>
</feature>
<dbReference type="Gene3D" id="3.10.100.10">
    <property type="entry name" value="Mannose-Binding Protein A, subunit A"/>
    <property type="match status" value="1"/>
</dbReference>
<feature type="domain" description="EGF-like" evidence="15">
    <location>
        <begin position="842"/>
        <end position="885"/>
    </location>
</feature>
<feature type="domain" description="EGF-like" evidence="15">
    <location>
        <begin position="1413"/>
        <end position="1452"/>
    </location>
</feature>
<feature type="domain" description="EGF-like" evidence="15">
    <location>
        <begin position="1495"/>
        <end position="1536"/>
    </location>
</feature>
<dbReference type="PANTHER" id="PTHR24038:SF8">
    <property type="entry name" value="STABILIN-1"/>
    <property type="match status" value="1"/>
</dbReference>
<sequence length="2558" mass="279267">MIPLLILVLMMPCDAQHQEKPQGRCDEVRVLRFSTPCASCAVTPTLLCPGGSRKITKDMGTANCTYTVNIGGHSKQLPGCRHTCERKVTEHRCCPETWGPLCLPCPSWSGRVCNWHGTCMDGANRNGTCVCEEGFTGFACQECKNKNTYGEHCTSVCTCVHGECNHGPSGNGECYCQPPYTGPRCDQESQSCRNCSLHSYCKQTGGTATCKCLPGFKKTGLTCTGAMCSLNVCDENAECTELGPRRYQCRCNAGYEGNGRVCAPLNPCTTDNGGCPTDSTICVYTSPGRSRCVCKRGYEGSTPEMGCRLKSACTESTCHRTARCQTDQNGLPTCTCEAEQIGDGRRCYGNILERVLELDREGPMRGNLTGAIQLFEKGCQLTLSKHGPFTAFIPLLRQPLPSVSERFLCRQHLVPGQKILNQLQGNDFWTLGGEQLRFRDDKTFLFVKSPYTFYSVVQSDIPAANGIIHIINGPITNIDPGTSDNKVENKTIGEILASHPKYSSFQSLVDNCGVPLHLNGAGPLTVFVPTNEAVDKLSDGTLTYLLREGKHKLQELLKYHVFPGAMVTVEELMMKAEVQTMASVHISVSCSEDGRILVDGVPLHAADVFAANGIIHLINGVLAPNTITPLLPHRCDVAESRINVGECVSCTELQKTQCPPGSTELEIHYKGCMYQHLPNVPLYSMKGCAKYCNTTITRMECCKGFYGEDCKPCVGGFQHPCHDKGQCRDGIHGDGSCICMPLFTGMDCQTCVKENKYGENCDEDCLCVHGVCDNRRDSKGLCKKGSCQKGYWGDLCDLMEMQCSSDHHLCHYQASCIYDPERGSTQCVCHQGYEGDGVTCVPANPCLRPDRGGCDRNAQCAYDANQGNTSCVCGEGWTGDGTVCTPINNCLLASRGDCHQHADCRYLGPGQSDCECMSGFRGDGTHCEPVNPCHYGNGGCHILATCTFSGNETHTCKCADGYSGNGTICYGSILMELDGKSEFYRFEHMLQKTTPIIAGLDGKITALVPSYKAFRNLSREERDFWMEPYRLPYLLKAHFLEGVFSSEDLIQRANQKVATLNPKISWEVKNISGEIMVGRATITAADHPATNGYLHVIDKILLPPVSSLPPPPLTLMGFLNHAPAFSLFRQAFLLYNVTALMADMKKFTLLLPSDKAIKEHFSRTNSTELDEDLVKYHIVVDALLFPDDLMNGMTKKTLLGSSYYVMFHAGSKNESMVNEVVLSGNFTEIMYGVVMVIPQVLEIHKNFCFKEVFTKVGGWCGPCDEAPKCFYSGKPAAAEFPPGMKSNCRYRKRVGTRRRSAPGCVMDCLRPHQEVNCCPGYFGHSCHKCPGRVDSWCSGHGQCQDGIFGSGECVCHEGFNGTACEDCAPGRYGPQCKSECNCNHGRCVDGVNGDGRCLCFKGWKGPTCSVEIVADECGGICDQNANCVTGVAGKPATCSCVAGYQGNGTVCKEIELCGHGNGGCSLHANCTRVSPGVRKCTCHAGYSGDGVVCEELNACTSLQNICHEKAECLQTGPGQVICRCMEGYSGSGLFCHPVNPCRKNNGGCSMHAWCEFRGPGQYNCTCRRGYSGDGITCKGNIMIEIMRHPNAYWFYNNLRKSKINDLHEKGPFTAFIPHTDYINNFTMEPWTDAGRSGDLLRYHLVSCEQMLMSDLQSIGQVFSLSGHSLRFSKREGVTYINDEAKIITSDETVYNGVIHFIDRVLVPYDLQKYKMNPSKWNVSAAAEAYGYSTFSKLIQEPSLQSLVQNVLHHPLTMLWPTDEVFRSLPEERRAWLFSPEQAETLASYVKAHIIRNGKLAAANLPSMENFRTMFGSTLTFGCDKKIVGDIVVDGGNAKIIERHLQFDVGIAYGINQLLEPPGLGAHCNIFREMKIPGRCESCLLTPHCPFGMTFTGEISSCMFSRPWRPWRNYGYFSPSRPWQLLDTEEIPGCRRECGKVQLIQKCCKNHYGKDCQACPGGLEAPCSNHGDCDDGQQGTGGCTCQPGFTGTACELCESHHYGPNCTACVCSQNGRCEDGLDGDGSCFCQEGWTGARCELKLGEKPVCAPACHPAAVCQPGNLCQCQPLYVGDGRNCTALDLCSDYNGGCHQQAECVQTGVNITCTCLPGYTGDGVTCSPIDRCVQEANGGCSEFANCIFTGPNERRCECLPGYVGNGVQCLEKVVPPVDRCLLDNGGCDPKANCKDLHFHENTAGVFHLSSPDGRYKLTYKKAQEACQAEGATLATFSQMSDAQQLGMHLCTAGWLDKEQVGYPIRYPSPNCGNNHVGVVLYKEPVDTSSTYDAYCYRVKDVSCECGSGYVGDGDFCNGHLASIVATNANFSHFYSSLLKYASTSKQGEALMSFLSTPSTSVTLFVPQNSGFNASKPLTWRDVEYHLTINNTVHLYGNLAHGTELQSRLGFSLSVTVSAANAGPSNASHPTKLVNKVQIVDWDIPATNGIIHVIEGPLQAPPPNTQPKVSQSTLHSQSSGTTAVLTVCLLIAAGIGLVYYFLRNRKDPFRFHYFKSEEEEEEACRSQEEGCPPLVSIPNPVYNSSPSAADTFQDAPAVEMSDSRPVDD</sequence>
<feature type="domain" description="FAS1" evidence="16">
    <location>
        <begin position="970"/>
        <end position="1101"/>
    </location>
</feature>
<keyword evidence="5 13" id="KW-0472">Membrane</keyword>
<feature type="disulfide bond" evidence="10">
    <location>
        <begin position="810"/>
        <end position="827"/>
    </location>
</feature>
<dbReference type="Gene3D" id="2.170.300.10">
    <property type="entry name" value="Tie2 ligand-binding domain superfamily"/>
    <property type="match status" value="2"/>
</dbReference>
<feature type="signal peptide" evidence="14">
    <location>
        <begin position="1"/>
        <end position="15"/>
    </location>
</feature>
<feature type="disulfide bond" evidence="10">
    <location>
        <begin position="1984"/>
        <end position="1993"/>
    </location>
</feature>
<dbReference type="InterPro" id="IPR056806">
    <property type="entry name" value="EGF_STAB1-2"/>
</dbReference>
<dbReference type="Pfam" id="PF02469">
    <property type="entry name" value="Fasciclin"/>
    <property type="match status" value="7"/>
</dbReference>
<dbReference type="PROSITE" id="PS01241">
    <property type="entry name" value="LINK_1"/>
    <property type="match status" value="1"/>
</dbReference>
<feature type="domain" description="EGF-like" evidence="15">
    <location>
        <begin position="264"/>
        <end position="304"/>
    </location>
</feature>
<keyword evidence="6 10" id="KW-1015">Disulfide bond</keyword>
<evidence type="ECO:0000256" key="8">
    <source>
        <dbReference type="ARBA" id="ARBA00023180"/>
    </source>
</evidence>
<feature type="disulfide bond" evidence="10">
    <location>
        <begin position="2047"/>
        <end position="2057"/>
    </location>
</feature>
<dbReference type="InterPro" id="IPR000782">
    <property type="entry name" value="FAS1_domain"/>
</dbReference>
<evidence type="ECO:0000256" key="12">
    <source>
        <dbReference type="SAM" id="MobiDB-lite"/>
    </source>
</evidence>
<feature type="domain" description="EGF-like" evidence="15">
    <location>
        <begin position="799"/>
        <end position="841"/>
    </location>
</feature>
<evidence type="ECO:0000313" key="18">
    <source>
        <dbReference type="EMBL" id="KAG7472881.1"/>
    </source>
</evidence>
<evidence type="ECO:0000256" key="14">
    <source>
        <dbReference type="SAM" id="SignalP"/>
    </source>
</evidence>
<evidence type="ECO:0000256" key="6">
    <source>
        <dbReference type="ARBA" id="ARBA00023157"/>
    </source>
</evidence>
<dbReference type="SMART" id="SM00179">
    <property type="entry name" value="EGF_CA"/>
    <property type="match status" value="7"/>
</dbReference>
<dbReference type="InterPro" id="IPR000538">
    <property type="entry name" value="Link_dom"/>
</dbReference>
<evidence type="ECO:0000259" key="15">
    <source>
        <dbReference type="PROSITE" id="PS50026"/>
    </source>
</evidence>
<keyword evidence="14" id="KW-0732">Signal</keyword>
<feature type="domain" description="FAS1" evidence="16">
    <location>
        <begin position="1578"/>
        <end position="1705"/>
    </location>
</feature>
<feature type="domain" description="EGF-like" evidence="15">
    <location>
        <begin position="1372"/>
        <end position="1409"/>
    </location>
</feature>
<dbReference type="CDD" id="cd00055">
    <property type="entry name" value="EGF_Lam"/>
    <property type="match status" value="1"/>
</dbReference>
<feature type="region of interest" description="Disordered" evidence="12">
    <location>
        <begin position="2514"/>
        <end position="2558"/>
    </location>
</feature>
<dbReference type="PROSITE" id="PS50026">
    <property type="entry name" value="EGF_3"/>
    <property type="match status" value="20"/>
</dbReference>
<dbReference type="InterPro" id="IPR002049">
    <property type="entry name" value="LE_dom"/>
</dbReference>
<evidence type="ECO:0000256" key="9">
    <source>
        <dbReference type="ARBA" id="ARBA00023292"/>
    </source>
</evidence>
<keyword evidence="9" id="KW-0424">Laminin EGF-like domain</keyword>